<sequence length="205" mass="22048">MVVQAVLRRSAQIPSDRTTGIVNITGKPINIGGSSIGGSTTATVYFNGYIDHLIITQRVKTACEILPDAKLTVYYPFENSIHDYGPNIITGTLSNGTGTSFITSGRVDTYALQLNMTDSYFRIPSLTSLGTSNQSFTIALWIKPTALSGTLIHLSSQSNGLGWCTPFIGFSSSRQLITNVVSSLNTVISVVGPQLQLTPFWTHIA</sequence>
<reference evidence="1" key="1">
    <citation type="submission" date="2021-02" db="EMBL/GenBank/DDBJ databases">
        <authorList>
            <person name="Nowell W R."/>
        </authorList>
    </citation>
    <scope>NUCLEOTIDE SEQUENCE</scope>
</reference>
<protein>
    <submittedName>
        <fullName evidence="1">Uncharacterized protein</fullName>
    </submittedName>
</protein>
<dbReference type="Pfam" id="PF13385">
    <property type="entry name" value="Laminin_G_3"/>
    <property type="match status" value="1"/>
</dbReference>
<comment type="caution">
    <text evidence="1">The sequence shown here is derived from an EMBL/GenBank/DDBJ whole genome shotgun (WGS) entry which is preliminary data.</text>
</comment>
<dbReference type="Gene3D" id="2.60.120.200">
    <property type="match status" value="1"/>
</dbReference>
<dbReference type="InterPro" id="IPR013320">
    <property type="entry name" value="ConA-like_dom_sf"/>
</dbReference>
<dbReference type="EMBL" id="CAJOBA010007638">
    <property type="protein sequence ID" value="CAF3808108.1"/>
    <property type="molecule type" value="Genomic_DNA"/>
</dbReference>
<evidence type="ECO:0000313" key="3">
    <source>
        <dbReference type="Proteomes" id="UP000677228"/>
    </source>
</evidence>
<dbReference type="SUPFAM" id="SSF49899">
    <property type="entry name" value="Concanavalin A-like lectins/glucanases"/>
    <property type="match status" value="2"/>
</dbReference>
<accession>A0A8S2E1D6</accession>
<evidence type="ECO:0000313" key="2">
    <source>
        <dbReference type="EMBL" id="CAF3808108.1"/>
    </source>
</evidence>
<evidence type="ECO:0000313" key="1">
    <source>
        <dbReference type="EMBL" id="CAF1039923.1"/>
    </source>
</evidence>
<proteinExistence type="predicted"/>
<name>A0A8S2E1D6_9BILA</name>
<dbReference type="Proteomes" id="UP000677228">
    <property type="component" value="Unassembled WGS sequence"/>
</dbReference>
<dbReference type="EMBL" id="CAJNOK010007628">
    <property type="protein sequence ID" value="CAF1039923.1"/>
    <property type="molecule type" value="Genomic_DNA"/>
</dbReference>
<organism evidence="1 3">
    <name type="scientific">Didymodactylos carnosus</name>
    <dbReference type="NCBI Taxonomy" id="1234261"/>
    <lineage>
        <taxon>Eukaryota</taxon>
        <taxon>Metazoa</taxon>
        <taxon>Spiralia</taxon>
        <taxon>Gnathifera</taxon>
        <taxon>Rotifera</taxon>
        <taxon>Eurotatoria</taxon>
        <taxon>Bdelloidea</taxon>
        <taxon>Philodinida</taxon>
        <taxon>Philodinidae</taxon>
        <taxon>Didymodactylos</taxon>
    </lineage>
</organism>
<dbReference type="AlphaFoldDB" id="A0A8S2E1D6"/>
<dbReference type="Proteomes" id="UP000682733">
    <property type="component" value="Unassembled WGS sequence"/>
</dbReference>
<gene>
    <name evidence="1" type="ORF">OVA965_LOCUS16432</name>
    <name evidence="2" type="ORF">TMI583_LOCUS16440</name>
</gene>